<accession>A0A8E2F048</accession>
<dbReference type="InterPro" id="IPR001242">
    <property type="entry name" value="Condensation_dom"/>
</dbReference>
<feature type="domain" description="Condensation" evidence="1">
    <location>
        <begin position="82"/>
        <end position="269"/>
    </location>
</feature>
<dbReference type="GO" id="GO:0043041">
    <property type="term" value="P:amino acid activation for nonribosomal peptide biosynthetic process"/>
    <property type="evidence" value="ECO:0007669"/>
    <property type="project" value="TreeGrafter"/>
</dbReference>
<dbReference type="GO" id="GO:0031177">
    <property type="term" value="F:phosphopantetheine binding"/>
    <property type="evidence" value="ECO:0007669"/>
    <property type="project" value="TreeGrafter"/>
</dbReference>
<dbReference type="PANTHER" id="PTHR45527:SF1">
    <property type="entry name" value="FATTY ACID SYNTHASE"/>
    <property type="match status" value="1"/>
</dbReference>
<organism evidence="2 3">
    <name type="scientific">Glonium stellatum</name>
    <dbReference type="NCBI Taxonomy" id="574774"/>
    <lineage>
        <taxon>Eukaryota</taxon>
        <taxon>Fungi</taxon>
        <taxon>Dikarya</taxon>
        <taxon>Ascomycota</taxon>
        <taxon>Pezizomycotina</taxon>
        <taxon>Dothideomycetes</taxon>
        <taxon>Pleosporomycetidae</taxon>
        <taxon>Gloniales</taxon>
        <taxon>Gloniaceae</taxon>
        <taxon>Glonium</taxon>
    </lineage>
</organism>
<dbReference type="Pfam" id="PF00668">
    <property type="entry name" value="Condensation"/>
    <property type="match status" value="1"/>
</dbReference>
<sequence>MDKVIELFKSKKIPVFKPEGTKEDEEEEYKRFIATPNLLYRFSRPDFVVQPENASHVQAIIKLEGVQSGDETYVFERSKDRTHHQSFTVASAIYTAWGLTLARATGQHGVLFGTVFSGRDSPVPGIARIDGPVFTLTPQKVIVDPVQTLRELTAAVYNAQWNVMAHAQWRMKQFLQAGPRAPVPFDTMVNIPVADHGEDDLIAKQLFKREGERPAWETAYTSLDLMEEDGKFTLAIVTKLDEGKAKELMHSVVEAVKSILEDPNGMVQDLL</sequence>
<evidence type="ECO:0000313" key="3">
    <source>
        <dbReference type="Proteomes" id="UP000250140"/>
    </source>
</evidence>
<gene>
    <name evidence="2" type="ORF">AOQ84DRAFT_222205</name>
</gene>
<dbReference type="GO" id="GO:0044550">
    <property type="term" value="P:secondary metabolite biosynthetic process"/>
    <property type="evidence" value="ECO:0007669"/>
    <property type="project" value="TreeGrafter"/>
</dbReference>
<name>A0A8E2F048_9PEZI</name>
<protein>
    <recommendedName>
        <fullName evidence="1">Condensation domain-containing protein</fullName>
    </recommendedName>
</protein>
<dbReference type="Gene3D" id="3.30.559.30">
    <property type="entry name" value="Nonribosomal peptide synthetase, condensation domain"/>
    <property type="match status" value="1"/>
</dbReference>
<dbReference type="OrthoDB" id="407275at2759"/>
<dbReference type="GO" id="GO:0003824">
    <property type="term" value="F:catalytic activity"/>
    <property type="evidence" value="ECO:0007669"/>
    <property type="project" value="InterPro"/>
</dbReference>
<keyword evidence="3" id="KW-1185">Reference proteome</keyword>
<proteinExistence type="predicted"/>
<reference evidence="2 3" key="1">
    <citation type="journal article" date="2016" name="Nat. Commun.">
        <title>Ectomycorrhizal ecology is imprinted in the genome of the dominant symbiotic fungus Cenococcum geophilum.</title>
        <authorList>
            <consortium name="DOE Joint Genome Institute"/>
            <person name="Peter M."/>
            <person name="Kohler A."/>
            <person name="Ohm R.A."/>
            <person name="Kuo A."/>
            <person name="Krutzmann J."/>
            <person name="Morin E."/>
            <person name="Arend M."/>
            <person name="Barry K.W."/>
            <person name="Binder M."/>
            <person name="Choi C."/>
            <person name="Clum A."/>
            <person name="Copeland A."/>
            <person name="Grisel N."/>
            <person name="Haridas S."/>
            <person name="Kipfer T."/>
            <person name="LaButti K."/>
            <person name="Lindquist E."/>
            <person name="Lipzen A."/>
            <person name="Maire R."/>
            <person name="Meier B."/>
            <person name="Mihaltcheva S."/>
            <person name="Molinier V."/>
            <person name="Murat C."/>
            <person name="Poggeler S."/>
            <person name="Quandt C.A."/>
            <person name="Sperisen C."/>
            <person name="Tritt A."/>
            <person name="Tisserant E."/>
            <person name="Crous P.W."/>
            <person name="Henrissat B."/>
            <person name="Nehls U."/>
            <person name="Egli S."/>
            <person name="Spatafora J.W."/>
            <person name="Grigoriev I.V."/>
            <person name="Martin F.M."/>
        </authorList>
    </citation>
    <scope>NUCLEOTIDE SEQUENCE [LARGE SCALE GENOMIC DNA]</scope>
    <source>
        <strain evidence="2 3">CBS 207.34</strain>
    </source>
</reference>
<evidence type="ECO:0000259" key="1">
    <source>
        <dbReference type="Pfam" id="PF00668"/>
    </source>
</evidence>
<dbReference type="EMBL" id="KV749712">
    <property type="protein sequence ID" value="OCL08127.1"/>
    <property type="molecule type" value="Genomic_DNA"/>
</dbReference>
<dbReference type="GO" id="GO:0005737">
    <property type="term" value="C:cytoplasm"/>
    <property type="evidence" value="ECO:0007669"/>
    <property type="project" value="TreeGrafter"/>
</dbReference>
<dbReference type="PANTHER" id="PTHR45527">
    <property type="entry name" value="NONRIBOSOMAL PEPTIDE SYNTHETASE"/>
    <property type="match status" value="1"/>
</dbReference>
<dbReference type="Proteomes" id="UP000250140">
    <property type="component" value="Unassembled WGS sequence"/>
</dbReference>
<evidence type="ECO:0000313" key="2">
    <source>
        <dbReference type="EMBL" id="OCL08127.1"/>
    </source>
</evidence>
<dbReference type="SUPFAM" id="SSF52777">
    <property type="entry name" value="CoA-dependent acyltransferases"/>
    <property type="match status" value="1"/>
</dbReference>
<dbReference type="AlphaFoldDB" id="A0A8E2F048"/>